<dbReference type="PANTHER" id="PTHR48111:SF1">
    <property type="entry name" value="TWO-COMPONENT RESPONSE REGULATOR ORR33"/>
    <property type="match status" value="1"/>
</dbReference>
<dbReference type="GO" id="GO:0005829">
    <property type="term" value="C:cytosol"/>
    <property type="evidence" value="ECO:0007669"/>
    <property type="project" value="TreeGrafter"/>
</dbReference>
<keyword evidence="10" id="KW-1185">Reference proteome</keyword>
<dbReference type="SMART" id="SM00091">
    <property type="entry name" value="PAS"/>
    <property type="match status" value="2"/>
</dbReference>
<reference evidence="9" key="1">
    <citation type="submission" date="2022-01" db="EMBL/GenBank/DDBJ databases">
        <title>Draft genome of Methanogenium marinum DSM 15558.</title>
        <authorList>
            <person name="Chen S.-C."/>
            <person name="You Y.-T."/>
        </authorList>
    </citation>
    <scope>NUCLEOTIDE SEQUENCE</scope>
    <source>
        <strain evidence="9">DSM 15558</strain>
    </source>
</reference>
<evidence type="ECO:0000256" key="6">
    <source>
        <dbReference type="PROSITE-ProRule" id="PRU00169"/>
    </source>
</evidence>
<proteinExistence type="predicted"/>
<protein>
    <submittedName>
        <fullName evidence="9">Response regulator</fullName>
    </submittedName>
</protein>
<comment type="caution">
    <text evidence="9">The sequence shown here is derived from an EMBL/GenBank/DDBJ whole genome shotgun (WGS) entry which is preliminary data.</text>
</comment>
<dbReference type="GO" id="GO:0032993">
    <property type="term" value="C:protein-DNA complex"/>
    <property type="evidence" value="ECO:0007669"/>
    <property type="project" value="TreeGrafter"/>
</dbReference>
<dbReference type="InterPro" id="IPR000014">
    <property type="entry name" value="PAS"/>
</dbReference>
<gene>
    <name evidence="9" type="ORF">L0665_07390</name>
</gene>
<dbReference type="Pfam" id="PF13426">
    <property type="entry name" value="PAS_9"/>
    <property type="match status" value="1"/>
</dbReference>
<keyword evidence="1 6" id="KW-0597">Phosphoprotein</keyword>
<dbReference type="GO" id="GO:0000976">
    <property type="term" value="F:transcription cis-regulatory region binding"/>
    <property type="evidence" value="ECO:0007669"/>
    <property type="project" value="TreeGrafter"/>
</dbReference>
<feature type="domain" description="Response regulatory" evidence="7">
    <location>
        <begin position="5"/>
        <end position="120"/>
    </location>
</feature>
<keyword evidence="2" id="KW-0902">Two-component regulatory system</keyword>
<sequence length="459" mass="50588">MARRRILIVEDEAIIAMELRETLEHLGYSVVGNELRGEDAILAAGKLRPDVVLMDIHLKGDMDGIEASDRIARRYDIPVIYTTAHSDRKTLSRAIRTQPYGYIVKPFNEHDLYSNIEMAMHKHRVKSRLEGSPEMVDSALNMVAGAVIITDAKGRIERLNLEAERVTGYCLSDVEGAPFFTAFSVTVPGRDLMMEKLLSSSEYAAGSMLSLPSTIRVRVKSGGYSMAHLNTTIIQEKGSSRIQNIAFLIEPFAPETGGGAAVVCPDLAAILDAMPDPFACVAEDGDVILFNDPFSALCKRLGNDISGMTPHIAMALPESFIGGPSFFHEILADNHLVTREKVVKYSTGSIVYLIRYLPVARNVDGGSRNLVLQIRDVTAETLAVRQCELTREGAQKTDDAIEKIGDLCSALKESVLAMSWAYEKGPAFRDAANEQLDEVNRIIGDIDFRLIEIEKNRQV</sequence>
<evidence type="ECO:0000259" key="8">
    <source>
        <dbReference type="PROSITE" id="PS50112"/>
    </source>
</evidence>
<dbReference type="InterPro" id="IPR035965">
    <property type="entry name" value="PAS-like_dom_sf"/>
</dbReference>
<evidence type="ECO:0000259" key="7">
    <source>
        <dbReference type="PROSITE" id="PS50110"/>
    </source>
</evidence>
<accession>A0A9Q4KQG3</accession>
<dbReference type="SMART" id="SM00448">
    <property type="entry name" value="REC"/>
    <property type="match status" value="1"/>
</dbReference>
<evidence type="ECO:0000313" key="9">
    <source>
        <dbReference type="EMBL" id="MDE4908435.1"/>
    </source>
</evidence>
<feature type="domain" description="PAS" evidence="8">
    <location>
        <begin position="132"/>
        <end position="176"/>
    </location>
</feature>
<evidence type="ECO:0000256" key="2">
    <source>
        <dbReference type="ARBA" id="ARBA00023012"/>
    </source>
</evidence>
<dbReference type="Gene3D" id="3.30.450.20">
    <property type="entry name" value="PAS domain"/>
    <property type="match status" value="2"/>
</dbReference>
<feature type="modified residue" description="4-aspartylphosphate" evidence="6">
    <location>
        <position position="55"/>
    </location>
</feature>
<dbReference type="Pfam" id="PF00072">
    <property type="entry name" value="Response_reg"/>
    <property type="match status" value="1"/>
</dbReference>
<dbReference type="InterPro" id="IPR011006">
    <property type="entry name" value="CheY-like_superfamily"/>
</dbReference>
<evidence type="ECO:0000256" key="1">
    <source>
        <dbReference type="ARBA" id="ARBA00022553"/>
    </source>
</evidence>
<dbReference type="PROSITE" id="PS50110">
    <property type="entry name" value="RESPONSE_REGULATORY"/>
    <property type="match status" value="1"/>
</dbReference>
<organism evidence="9 10">
    <name type="scientific">Methanogenium marinum</name>
    <dbReference type="NCBI Taxonomy" id="348610"/>
    <lineage>
        <taxon>Archaea</taxon>
        <taxon>Methanobacteriati</taxon>
        <taxon>Methanobacteriota</taxon>
        <taxon>Stenosarchaea group</taxon>
        <taxon>Methanomicrobia</taxon>
        <taxon>Methanomicrobiales</taxon>
        <taxon>Methanomicrobiaceae</taxon>
        <taxon>Methanogenium</taxon>
    </lineage>
</organism>
<dbReference type="AlphaFoldDB" id="A0A9Q4KQG3"/>
<evidence type="ECO:0000256" key="3">
    <source>
        <dbReference type="ARBA" id="ARBA00023015"/>
    </source>
</evidence>
<dbReference type="SUPFAM" id="SSF52172">
    <property type="entry name" value="CheY-like"/>
    <property type="match status" value="1"/>
</dbReference>
<dbReference type="Proteomes" id="UP001143747">
    <property type="component" value="Unassembled WGS sequence"/>
</dbReference>
<dbReference type="RefSeq" id="WP_274925063.1">
    <property type="nucleotide sequence ID" value="NZ_JAKELO010000002.1"/>
</dbReference>
<evidence type="ECO:0000256" key="5">
    <source>
        <dbReference type="ARBA" id="ARBA00023163"/>
    </source>
</evidence>
<dbReference type="PROSITE" id="PS50112">
    <property type="entry name" value="PAS"/>
    <property type="match status" value="1"/>
</dbReference>
<evidence type="ECO:0000256" key="4">
    <source>
        <dbReference type="ARBA" id="ARBA00023125"/>
    </source>
</evidence>
<dbReference type="CDD" id="cd00130">
    <property type="entry name" value="PAS"/>
    <property type="match status" value="1"/>
</dbReference>
<dbReference type="GO" id="GO:0000156">
    <property type="term" value="F:phosphorelay response regulator activity"/>
    <property type="evidence" value="ECO:0007669"/>
    <property type="project" value="TreeGrafter"/>
</dbReference>
<dbReference type="Gene3D" id="3.40.50.2300">
    <property type="match status" value="1"/>
</dbReference>
<dbReference type="InterPro" id="IPR039420">
    <property type="entry name" value="WalR-like"/>
</dbReference>
<dbReference type="InterPro" id="IPR013656">
    <property type="entry name" value="PAS_4"/>
</dbReference>
<evidence type="ECO:0000313" key="10">
    <source>
        <dbReference type="Proteomes" id="UP001143747"/>
    </source>
</evidence>
<dbReference type="InterPro" id="IPR001789">
    <property type="entry name" value="Sig_transdc_resp-reg_receiver"/>
</dbReference>
<dbReference type="CDD" id="cd17534">
    <property type="entry name" value="REC_DC-like"/>
    <property type="match status" value="1"/>
</dbReference>
<dbReference type="Pfam" id="PF08448">
    <property type="entry name" value="PAS_4"/>
    <property type="match status" value="1"/>
</dbReference>
<name>A0A9Q4KQG3_9EURY</name>
<keyword evidence="4" id="KW-0238">DNA-binding</keyword>
<dbReference type="SUPFAM" id="SSF55785">
    <property type="entry name" value="PYP-like sensor domain (PAS domain)"/>
    <property type="match status" value="2"/>
</dbReference>
<dbReference type="PANTHER" id="PTHR48111">
    <property type="entry name" value="REGULATOR OF RPOS"/>
    <property type="match status" value="1"/>
</dbReference>
<dbReference type="GO" id="GO:0006355">
    <property type="term" value="P:regulation of DNA-templated transcription"/>
    <property type="evidence" value="ECO:0007669"/>
    <property type="project" value="TreeGrafter"/>
</dbReference>
<keyword evidence="3" id="KW-0805">Transcription regulation</keyword>
<dbReference type="EMBL" id="JAKELO010000002">
    <property type="protein sequence ID" value="MDE4908435.1"/>
    <property type="molecule type" value="Genomic_DNA"/>
</dbReference>
<keyword evidence="5" id="KW-0804">Transcription</keyword>